<gene>
    <name evidence="2" type="ORF">THIOM_001776</name>
</gene>
<keyword evidence="1" id="KW-0472">Membrane</keyword>
<reference evidence="2 3" key="1">
    <citation type="submission" date="2016-05" db="EMBL/GenBank/DDBJ databases">
        <title>Single-cell genome of chain-forming Candidatus Thiomargarita nelsonii and comparison to other large sulfur-oxidizing bacteria.</title>
        <authorList>
            <person name="Winkel M."/>
            <person name="Salman V."/>
            <person name="Woyke T."/>
            <person name="Schulz-Vogt H."/>
            <person name="Richter M."/>
            <person name="Flood B."/>
            <person name="Bailey J."/>
            <person name="Amann R."/>
            <person name="Mussmann M."/>
        </authorList>
    </citation>
    <scope>NUCLEOTIDE SEQUENCE [LARGE SCALE GENOMIC DNA]</scope>
    <source>
        <strain evidence="2 3">THI036</strain>
    </source>
</reference>
<protein>
    <submittedName>
        <fullName evidence="2">Uncharacterized protein</fullName>
    </submittedName>
</protein>
<name>A0A176S323_9GAMM</name>
<sequence>MRRFISPFSIRLILVLKHIIKVYFLIFSKRYFYFLRHIFLIKSRSHQLRFCLSDPS</sequence>
<dbReference type="EMBL" id="LUTY01000956">
    <property type="protein sequence ID" value="OAD22420.1"/>
    <property type="molecule type" value="Genomic_DNA"/>
</dbReference>
<evidence type="ECO:0000256" key="1">
    <source>
        <dbReference type="SAM" id="Phobius"/>
    </source>
</evidence>
<keyword evidence="1" id="KW-1133">Transmembrane helix</keyword>
<comment type="caution">
    <text evidence="2">The sequence shown here is derived from an EMBL/GenBank/DDBJ whole genome shotgun (WGS) entry which is preliminary data.</text>
</comment>
<dbReference type="AlphaFoldDB" id="A0A176S323"/>
<dbReference type="Proteomes" id="UP000076962">
    <property type="component" value="Unassembled WGS sequence"/>
</dbReference>
<keyword evidence="3" id="KW-1185">Reference proteome</keyword>
<evidence type="ECO:0000313" key="2">
    <source>
        <dbReference type="EMBL" id="OAD22420.1"/>
    </source>
</evidence>
<accession>A0A176S323</accession>
<feature type="transmembrane region" description="Helical" evidence="1">
    <location>
        <begin position="12"/>
        <end position="33"/>
    </location>
</feature>
<keyword evidence="1" id="KW-0812">Transmembrane</keyword>
<organism evidence="2 3">
    <name type="scientific">Candidatus Thiomargarita nelsonii</name>
    <dbReference type="NCBI Taxonomy" id="1003181"/>
    <lineage>
        <taxon>Bacteria</taxon>
        <taxon>Pseudomonadati</taxon>
        <taxon>Pseudomonadota</taxon>
        <taxon>Gammaproteobacteria</taxon>
        <taxon>Thiotrichales</taxon>
        <taxon>Thiotrichaceae</taxon>
        <taxon>Thiomargarita</taxon>
    </lineage>
</organism>
<proteinExistence type="predicted"/>
<evidence type="ECO:0000313" key="3">
    <source>
        <dbReference type="Proteomes" id="UP000076962"/>
    </source>
</evidence>